<feature type="non-terminal residue" evidence="2">
    <location>
        <position position="1"/>
    </location>
</feature>
<comment type="caution">
    <text evidence="2">The sequence shown here is derived from an EMBL/GenBank/DDBJ whole genome shotgun (WGS) entry which is preliminary data.</text>
</comment>
<keyword evidence="3" id="KW-1185">Reference proteome</keyword>
<dbReference type="AlphaFoldDB" id="A0AAW0EJW9"/>
<evidence type="ECO:0000313" key="3">
    <source>
        <dbReference type="Proteomes" id="UP001362999"/>
    </source>
</evidence>
<feature type="domain" description="FAR1" evidence="1">
    <location>
        <begin position="69"/>
        <end position="130"/>
    </location>
</feature>
<feature type="non-terminal residue" evidence="2">
    <location>
        <position position="138"/>
    </location>
</feature>
<dbReference type="EMBL" id="JAWWNJ010000001">
    <property type="protein sequence ID" value="KAK7065058.1"/>
    <property type="molecule type" value="Genomic_DNA"/>
</dbReference>
<sequence length="138" mass="16157">TFSAFQVPPPPPPRIGSLEYDLNSPEYNFRWDSFADFELWRKEEERTKGIELRRVKTYAGPASQVYDNRYRFVCSRKGTGGVKAYTKLRPDWTRKRESKRTDCECVLIIKKYPGTSVILGNYTNEHNHSLGNENLRFT</sequence>
<protein>
    <recommendedName>
        <fullName evidence="1">FAR1 domain-containing protein</fullName>
    </recommendedName>
</protein>
<name>A0AAW0EJW9_9AGAR</name>
<evidence type="ECO:0000313" key="2">
    <source>
        <dbReference type="EMBL" id="KAK7065058.1"/>
    </source>
</evidence>
<accession>A0AAW0EJW9</accession>
<gene>
    <name evidence="2" type="ORF">R3P38DRAFT_2430387</name>
</gene>
<dbReference type="InterPro" id="IPR004330">
    <property type="entry name" value="FAR1_DNA_bnd_dom"/>
</dbReference>
<organism evidence="2 3">
    <name type="scientific">Favolaschia claudopus</name>
    <dbReference type="NCBI Taxonomy" id="2862362"/>
    <lineage>
        <taxon>Eukaryota</taxon>
        <taxon>Fungi</taxon>
        <taxon>Dikarya</taxon>
        <taxon>Basidiomycota</taxon>
        <taxon>Agaricomycotina</taxon>
        <taxon>Agaricomycetes</taxon>
        <taxon>Agaricomycetidae</taxon>
        <taxon>Agaricales</taxon>
        <taxon>Marasmiineae</taxon>
        <taxon>Mycenaceae</taxon>
        <taxon>Favolaschia</taxon>
    </lineage>
</organism>
<dbReference type="Proteomes" id="UP001362999">
    <property type="component" value="Unassembled WGS sequence"/>
</dbReference>
<proteinExistence type="predicted"/>
<dbReference type="Pfam" id="PF03101">
    <property type="entry name" value="FAR1"/>
    <property type="match status" value="1"/>
</dbReference>
<evidence type="ECO:0000259" key="1">
    <source>
        <dbReference type="Pfam" id="PF03101"/>
    </source>
</evidence>
<reference evidence="2 3" key="1">
    <citation type="journal article" date="2024" name="J Genomics">
        <title>Draft genome sequencing and assembly of Favolaschia claudopus CIRM-BRFM 2984 isolated from oak limbs.</title>
        <authorList>
            <person name="Navarro D."/>
            <person name="Drula E."/>
            <person name="Chaduli D."/>
            <person name="Cazenave R."/>
            <person name="Ahrendt S."/>
            <person name="Wang J."/>
            <person name="Lipzen A."/>
            <person name="Daum C."/>
            <person name="Barry K."/>
            <person name="Grigoriev I.V."/>
            <person name="Favel A."/>
            <person name="Rosso M.N."/>
            <person name="Martin F."/>
        </authorList>
    </citation>
    <scope>NUCLEOTIDE SEQUENCE [LARGE SCALE GENOMIC DNA]</scope>
    <source>
        <strain evidence="2 3">CIRM-BRFM 2984</strain>
    </source>
</reference>